<proteinExistence type="predicted"/>
<dbReference type="OrthoDB" id="259894at2157"/>
<feature type="compositionally biased region" description="Acidic residues" evidence="1">
    <location>
        <begin position="377"/>
        <end position="395"/>
    </location>
</feature>
<evidence type="ECO:0000313" key="2">
    <source>
        <dbReference type="EMBL" id="AXR80720.1"/>
    </source>
</evidence>
<feature type="region of interest" description="Disordered" evidence="1">
    <location>
        <begin position="1"/>
        <end position="23"/>
    </location>
</feature>
<sequence length="395" mass="43333">MSTGAEGDDSPTGEFTVNDDGVSPAAELTQIWGEYQEQVNDAENAAEASQVAFNMINQMSEVQAEAEDDAGVGGDSSVSAMVEGFINQLADRKSYLSRSTLKQVWNDELSAAKAAQTIEGDLPGNFKDFLEETLVSVTKTVFTDVQSDDVSYELRFDDGNDTVLSVDRSTLFNCKKFWEAYCSESGQYPARHESYGENEWDGFVGRLIEDLETVDREVGPRTAAFRAVKNHVRHATAYADLEDAVERGGVWIDDDPDEGDPTEIRVLRQDIARVTNNHEVTDRALQSEIKARGATVERLGGKVSESTHVFGNWQTYWCFDPDEVPTPDEYDEEPEDPVDRVDDALDSSDETDDDDEDDDSGETGGSESGQIGSFGVDPDEDGESDPENGGDDDGE</sequence>
<accession>A0A346PMH5</accession>
<evidence type="ECO:0000256" key="1">
    <source>
        <dbReference type="SAM" id="MobiDB-lite"/>
    </source>
</evidence>
<dbReference type="KEGG" id="nag:AArcMg_0698"/>
<gene>
    <name evidence="2" type="ORF">AArcMg_0698</name>
</gene>
<dbReference type="GeneID" id="37641185"/>
<feature type="compositionally biased region" description="Acidic residues" evidence="1">
    <location>
        <begin position="1"/>
        <end position="11"/>
    </location>
</feature>
<feature type="compositionally biased region" description="Acidic residues" evidence="1">
    <location>
        <begin position="320"/>
        <end position="336"/>
    </location>
</feature>
<keyword evidence="3" id="KW-1185">Reference proteome</keyword>
<reference evidence="3" key="1">
    <citation type="submission" date="2018-02" db="EMBL/GenBank/DDBJ databases">
        <title>Phenotypic and genomic properties of facultatively anaerobic sulfur-reducing natronoarchaea from hypersaline soda lakes.</title>
        <authorList>
            <person name="Sorokin D.Y."/>
            <person name="Kublanov I.V."/>
            <person name="Roman P."/>
            <person name="Sinninghe Damste J.S."/>
            <person name="Golyshin P.N."/>
            <person name="Rojo D."/>
            <person name="Ciordia S."/>
            <person name="Mena M.D.C."/>
            <person name="Ferrer M."/>
            <person name="Messina E."/>
            <person name="Smedile F."/>
            <person name="La Spada G."/>
            <person name="La Cono V."/>
            <person name="Yakimov M.M."/>
        </authorList>
    </citation>
    <scope>NUCLEOTIDE SEQUENCE [LARGE SCALE GENOMIC DNA]</scope>
    <source>
        <strain evidence="3">AArc-Mg</strain>
    </source>
</reference>
<dbReference type="AlphaFoldDB" id="A0A346PMH5"/>
<dbReference type="RefSeq" id="WP_117367497.1">
    <property type="nucleotide sequence ID" value="NZ_CP027033.1"/>
</dbReference>
<dbReference type="EMBL" id="CP027033">
    <property type="protein sequence ID" value="AXR80720.1"/>
    <property type="molecule type" value="Genomic_DNA"/>
</dbReference>
<evidence type="ECO:0000313" key="3">
    <source>
        <dbReference type="Proteomes" id="UP000258613"/>
    </source>
</evidence>
<feature type="region of interest" description="Disordered" evidence="1">
    <location>
        <begin position="320"/>
        <end position="395"/>
    </location>
</feature>
<feature type="compositionally biased region" description="Acidic residues" evidence="1">
    <location>
        <begin position="344"/>
        <end position="361"/>
    </location>
</feature>
<protein>
    <submittedName>
        <fullName evidence="2">Uncharacterized protein</fullName>
    </submittedName>
</protein>
<name>A0A346PMH5_9EURY</name>
<organism evidence="2 3">
    <name type="scientific">Natrarchaeobaculum sulfurireducens</name>
    <dbReference type="NCBI Taxonomy" id="2044521"/>
    <lineage>
        <taxon>Archaea</taxon>
        <taxon>Methanobacteriati</taxon>
        <taxon>Methanobacteriota</taxon>
        <taxon>Stenosarchaea group</taxon>
        <taxon>Halobacteria</taxon>
        <taxon>Halobacteriales</taxon>
        <taxon>Natrialbaceae</taxon>
        <taxon>Natrarchaeobaculum</taxon>
    </lineage>
</organism>
<dbReference type="Proteomes" id="UP000258613">
    <property type="component" value="Chromosome"/>
</dbReference>